<keyword evidence="1" id="KW-0732">Signal</keyword>
<protein>
    <submittedName>
        <fullName evidence="3">Transposase</fullName>
    </submittedName>
</protein>
<evidence type="ECO:0000256" key="1">
    <source>
        <dbReference type="SAM" id="SignalP"/>
    </source>
</evidence>
<organism evidence="3 4">
    <name type="scientific">Rubricella aquisinus</name>
    <dbReference type="NCBI Taxonomy" id="2028108"/>
    <lineage>
        <taxon>Bacteria</taxon>
        <taxon>Pseudomonadati</taxon>
        <taxon>Pseudomonadota</taxon>
        <taxon>Alphaproteobacteria</taxon>
        <taxon>Rhodobacterales</taxon>
        <taxon>Paracoccaceae</taxon>
        <taxon>Rubricella</taxon>
    </lineage>
</organism>
<feature type="signal peptide" evidence="1">
    <location>
        <begin position="1"/>
        <end position="23"/>
    </location>
</feature>
<evidence type="ECO:0000313" key="2">
    <source>
        <dbReference type="EMBL" id="MBB5515497.1"/>
    </source>
</evidence>
<gene>
    <name evidence="2" type="ORF">FHS89_001509</name>
    <name evidence="3" type="ORF">FHS89_001510</name>
</gene>
<accession>A0A840WK75</accession>
<evidence type="ECO:0000313" key="3">
    <source>
        <dbReference type="EMBL" id="MBB5515498.1"/>
    </source>
</evidence>
<name>A0A840WK75_9RHOB</name>
<evidence type="ECO:0000313" key="4">
    <source>
        <dbReference type="Proteomes" id="UP000553766"/>
    </source>
</evidence>
<dbReference type="Proteomes" id="UP000553766">
    <property type="component" value="Unassembled WGS sequence"/>
</dbReference>
<dbReference type="RefSeq" id="WP_184010165.1">
    <property type="nucleotide sequence ID" value="NZ_JACIJS010000004.1"/>
</dbReference>
<comment type="caution">
    <text evidence="3">The sequence shown here is derived from an EMBL/GenBank/DDBJ whole genome shotgun (WGS) entry which is preliminary data.</text>
</comment>
<sequence length="64" mass="6540">MTKTLKTILAASVLTVAAGGAFANTAQLAASAGLTPAEAQGLSVQEIAGYKAFLENDEWSRVTN</sequence>
<proteinExistence type="predicted"/>
<feature type="chain" id="PRO_5036240848" evidence="1">
    <location>
        <begin position="24"/>
        <end position="64"/>
    </location>
</feature>
<dbReference type="AlphaFoldDB" id="A0A840WK75"/>
<keyword evidence="4" id="KW-1185">Reference proteome</keyword>
<dbReference type="EMBL" id="JACIJS010000004">
    <property type="protein sequence ID" value="MBB5515497.1"/>
    <property type="molecule type" value="Genomic_DNA"/>
</dbReference>
<dbReference type="EMBL" id="JACIJS010000004">
    <property type="protein sequence ID" value="MBB5515498.1"/>
    <property type="molecule type" value="Genomic_DNA"/>
</dbReference>
<reference evidence="3 4" key="1">
    <citation type="submission" date="2020-08" db="EMBL/GenBank/DDBJ databases">
        <title>Genomic Encyclopedia of Type Strains, Phase IV (KMG-IV): sequencing the most valuable type-strain genomes for metagenomic binning, comparative biology and taxonomic classification.</title>
        <authorList>
            <person name="Goeker M."/>
        </authorList>
    </citation>
    <scope>NUCLEOTIDE SEQUENCE [LARGE SCALE GENOMIC DNA]</scope>
    <source>
        <strain evidence="3 4">DSM 103377</strain>
    </source>
</reference>